<dbReference type="OrthoDB" id="662667at2"/>
<dbReference type="InterPro" id="IPR024311">
    <property type="entry name" value="Lipocalin-like"/>
</dbReference>
<gene>
    <name evidence="3" type="ORF">D3H65_00955</name>
</gene>
<name>A0A3B7MHQ7_9BACT</name>
<dbReference type="AlphaFoldDB" id="A0A3B7MHQ7"/>
<reference evidence="3 4" key="1">
    <citation type="submission" date="2018-09" db="EMBL/GenBank/DDBJ databases">
        <title>Genome sequencing of strain 6GH32-13.</title>
        <authorList>
            <person name="Weon H.-Y."/>
            <person name="Heo J."/>
            <person name="Kwon S.-W."/>
        </authorList>
    </citation>
    <scope>NUCLEOTIDE SEQUENCE [LARGE SCALE GENOMIC DNA]</scope>
    <source>
        <strain evidence="3 4">5GH32-13</strain>
    </source>
</reference>
<accession>A0A3B7MHQ7</accession>
<organism evidence="3 4">
    <name type="scientific">Paraflavitalea soli</name>
    <dbReference type="NCBI Taxonomy" id="2315862"/>
    <lineage>
        <taxon>Bacteria</taxon>
        <taxon>Pseudomonadati</taxon>
        <taxon>Bacteroidota</taxon>
        <taxon>Chitinophagia</taxon>
        <taxon>Chitinophagales</taxon>
        <taxon>Chitinophagaceae</taxon>
        <taxon>Paraflavitalea</taxon>
    </lineage>
</organism>
<evidence type="ECO:0000259" key="2">
    <source>
        <dbReference type="Pfam" id="PF13648"/>
    </source>
</evidence>
<protein>
    <recommendedName>
        <fullName evidence="2">Lipocalin-like domain-containing protein</fullName>
    </recommendedName>
</protein>
<dbReference type="PROSITE" id="PS51257">
    <property type="entry name" value="PROKAR_LIPOPROTEIN"/>
    <property type="match status" value="1"/>
</dbReference>
<evidence type="ECO:0000313" key="3">
    <source>
        <dbReference type="EMBL" id="AXY72626.1"/>
    </source>
</evidence>
<dbReference type="Proteomes" id="UP000263900">
    <property type="component" value="Chromosome"/>
</dbReference>
<dbReference type="KEGG" id="pseg:D3H65_00955"/>
<feature type="signal peptide" evidence="1">
    <location>
        <begin position="1"/>
        <end position="23"/>
    </location>
</feature>
<dbReference type="EMBL" id="CP032157">
    <property type="protein sequence ID" value="AXY72626.1"/>
    <property type="molecule type" value="Genomic_DNA"/>
</dbReference>
<sequence>MFTFKQMKRMRSTILSWAVPAVAASLLLFSCKKDKSESNNGECSTSMTGLSGSYKLTALQYKLTASSVSVDYLAYREDCEKDDILVLKSDGTWEYNDLGTVCTPSGSEKGTWKVSGNTLTSDGTLNGTIAGYDCKTMVYYVENTLKAGDRMTFTLVKQ</sequence>
<proteinExistence type="predicted"/>
<feature type="domain" description="Lipocalin-like" evidence="2">
    <location>
        <begin position="51"/>
        <end position="123"/>
    </location>
</feature>
<evidence type="ECO:0000313" key="4">
    <source>
        <dbReference type="Proteomes" id="UP000263900"/>
    </source>
</evidence>
<feature type="chain" id="PRO_5017790686" description="Lipocalin-like domain-containing protein" evidence="1">
    <location>
        <begin position="24"/>
        <end position="158"/>
    </location>
</feature>
<keyword evidence="4" id="KW-1185">Reference proteome</keyword>
<evidence type="ECO:0000256" key="1">
    <source>
        <dbReference type="SAM" id="SignalP"/>
    </source>
</evidence>
<keyword evidence="1" id="KW-0732">Signal</keyword>
<dbReference type="Pfam" id="PF13648">
    <property type="entry name" value="Lipocalin_4"/>
    <property type="match status" value="1"/>
</dbReference>